<dbReference type="Gene3D" id="3.80.10.10">
    <property type="entry name" value="Ribonuclease Inhibitor"/>
    <property type="match status" value="2"/>
</dbReference>
<dbReference type="InterPro" id="IPR050836">
    <property type="entry name" value="SDS22/Internalin_LRR"/>
</dbReference>
<dbReference type="InterPro" id="IPR032675">
    <property type="entry name" value="LRR_dom_sf"/>
</dbReference>
<reference evidence="3" key="1">
    <citation type="submission" date="2023-03" db="EMBL/GenBank/DDBJ databases">
        <authorList>
            <person name="Steffen K."/>
            <person name="Cardenas P."/>
        </authorList>
    </citation>
    <scope>NUCLEOTIDE SEQUENCE</scope>
</reference>
<evidence type="ECO:0000256" key="1">
    <source>
        <dbReference type="ARBA" id="ARBA00022614"/>
    </source>
</evidence>
<evidence type="ECO:0000256" key="2">
    <source>
        <dbReference type="ARBA" id="ARBA00022737"/>
    </source>
</evidence>
<keyword evidence="1" id="KW-0433">Leucine-rich repeat</keyword>
<keyword evidence="4" id="KW-1185">Reference proteome</keyword>
<accession>A0AA35WPF3</accession>
<keyword evidence="2" id="KW-0677">Repeat</keyword>
<dbReference type="InterPro" id="IPR001611">
    <property type="entry name" value="Leu-rich_rpt"/>
</dbReference>
<name>A0AA35WPF3_GEOBA</name>
<feature type="non-terminal residue" evidence="3">
    <location>
        <position position="1"/>
    </location>
</feature>
<evidence type="ECO:0000313" key="3">
    <source>
        <dbReference type="EMBL" id="CAI8028973.1"/>
    </source>
</evidence>
<feature type="non-terminal residue" evidence="3">
    <location>
        <position position="164"/>
    </location>
</feature>
<dbReference type="PANTHER" id="PTHR46652">
    <property type="entry name" value="LEUCINE-RICH REPEAT AND IQ DOMAIN-CONTAINING PROTEIN 1-RELATED"/>
    <property type="match status" value="1"/>
</dbReference>
<dbReference type="SUPFAM" id="SSF52058">
    <property type="entry name" value="L domain-like"/>
    <property type="match status" value="1"/>
</dbReference>
<gene>
    <name evidence="3" type="ORF">GBAR_LOCUS16477</name>
</gene>
<organism evidence="3 4">
    <name type="scientific">Geodia barretti</name>
    <name type="common">Barrett's horny sponge</name>
    <dbReference type="NCBI Taxonomy" id="519541"/>
    <lineage>
        <taxon>Eukaryota</taxon>
        <taxon>Metazoa</taxon>
        <taxon>Porifera</taxon>
        <taxon>Demospongiae</taxon>
        <taxon>Heteroscleromorpha</taxon>
        <taxon>Tetractinellida</taxon>
        <taxon>Astrophorina</taxon>
        <taxon>Geodiidae</taxon>
        <taxon>Geodia</taxon>
    </lineage>
</organism>
<protein>
    <recommendedName>
        <fullName evidence="5">Leucine-rich repeat domain-containing protein</fullName>
    </recommendedName>
</protein>
<evidence type="ECO:0008006" key="5">
    <source>
        <dbReference type="Google" id="ProtNLM"/>
    </source>
</evidence>
<sequence>SPLAGLNNLTLLSLDYNPISDISALSGLINLIWLSLLGNSISDLSPLVANTGLGQGDAIIVNGNPLNNASINTHIPALQRRGVRVDFDDPFDKPVDIPDSNLRTAIEKALRKASGVTITTEDMKHLPQLIAPNASITDLTGLEGATNLTLLELGNNFISDLSPL</sequence>
<dbReference type="PROSITE" id="PS51450">
    <property type="entry name" value="LRR"/>
    <property type="match status" value="3"/>
</dbReference>
<evidence type="ECO:0000313" key="4">
    <source>
        <dbReference type="Proteomes" id="UP001174909"/>
    </source>
</evidence>
<proteinExistence type="predicted"/>
<dbReference type="Proteomes" id="UP001174909">
    <property type="component" value="Unassembled WGS sequence"/>
</dbReference>
<dbReference type="EMBL" id="CASHTH010002370">
    <property type="protein sequence ID" value="CAI8028973.1"/>
    <property type="molecule type" value="Genomic_DNA"/>
</dbReference>
<dbReference type="AlphaFoldDB" id="A0AA35WPF3"/>
<comment type="caution">
    <text evidence="3">The sequence shown here is derived from an EMBL/GenBank/DDBJ whole genome shotgun (WGS) entry which is preliminary data.</text>
</comment>
<dbReference type="PANTHER" id="PTHR46652:SF3">
    <property type="entry name" value="LEUCINE-RICH REPEAT-CONTAINING PROTEIN 9"/>
    <property type="match status" value="1"/>
</dbReference>